<feature type="compositionally biased region" description="Polar residues" evidence="1">
    <location>
        <begin position="236"/>
        <end position="253"/>
    </location>
</feature>
<dbReference type="AlphaFoldDB" id="A0A6N6VPF6"/>
<comment type="caution">
    <text evidence="2">The sequence shown here is derived from an EMBL/GenBank/DDBJ whole genome shotgun (WGS) entry which is preliminary data.</text>
</comment>
<evidence type="ECO:0000313" key="3">
    <source>
        <dbReference type="Proteomes" id="UP000468901"/>
    </source>
</evidence>
<dbReference type="RefSeq" id="WP_152214278.1">
    <property type="nucleotide sequence ID" value="NZ_WESC01000001.1"/>
</dbReference>
<gene>
    <name evidence="2" type="ORF">F2P47_00910</name>
</gene>
<reference evidence="2 3" key="1">
    <citation type="submission" date="2019-09" db="EMBL/GenBank/DDBJ databases">
        <title>Parvibaculum sedimenti sp. nov., isolated from sediment.</title>
        <authorList>
            <person name="Wang Y."/>
        </authorList>
    </citation>
    <scope>NUCLEOTIDE SEQUENCE [LARGE SCALE GENOMIC DNA]</scope>
    <source>
        <strain evidence="2 3">HXT-9</strain>
    </source>
</reference>
<feature type="region of interest" description="Disordered" evidence="1">
    <location>
        <begin position="229"/>
        <end position="253"/>
    </location>
</feature>
<evidence type="ECO:0008006" key="4">
    <source>
        <dbReference type="Google" id="ProtNLM"/>
    </source>
</evidence>
<keyword evidence="3" id="KW-1185">Reference proteome</keyword>
<dbReference type="Proteomes" id="UP000468901">
    <property type="component" value="Unassembled WGS sequence"/>
</dbReference>
<protein>
    <recommendedName>
        <fullName evidence="4">PIG-L family deacetylase</fullName>
    </recommendedName>
</protein>
<accession>A0A6N6VPF6</accession>
<dbReference type="EMBL" id="WESC01000001">
    <property type="protein sequence ID" value="KAB7742725.1"/>
    <property type="molecule type" value="Genomic_DNA"/>
</dbReference>
<evidence type="ECO:0000313" key="2">
    <source>
        <dbReference type="EMBL" id="KAB7742725.1"/>
    </source>
</evidence>
<evidence type="ECO:0000256" key="1">
    <source>
        <dbReference type="SAM" id="MobiDB-lite"/>
    </source>
</evidence>
<proteinExistence type="predicted"/>
<organism evidence="2 3">
    <name type="scientific">Parvibaculum sedimenti</name>
    <dbReference type="NCBI Taxonomy" id="2608632"/>
    <lineage>
        <taxon>Bacteria</taxon>
        <taxon>Pseudomonadati</taxon>
        <taxon>Pseudomonadota</taxon>
        <taxon>Alphaproteobacteria</taxon>
        <taxon>Hyphomicrobiales</taxon>
        <taxon>Parvibaculaceae</taxon>
        <taxon>Parvibaculum</taxon>
    </lineage>
</organism>
<name>A0A6N6VPF6_9HYPH</name>
<sequence>MPRSVMIFSHPNHEVAILGSVRRLQPYLIFLTDGGAQERVEQSKESLKSVVSMADVAWLGVEEASLYEALLKSDVASFRALSGEVASILSGLDIDRVFCDSIEFYNPLHDVALPITLAALGRSAAPVFEVPLIHQRKADAEVYEVLRSPQSLWGDCINTKLTNEEHDVKRAAFNIYTSLAAQLGKDNVDLAVSRASEEQFLKARGKLPSPPSIRCCVTNGAARSFRTWGSSRKRSPMTTTMFRSSRPSPLNSW</sequence>